<dbReference type="InterPro" id="IPR036249">
    <property type="entry name" value="Thioredoxin-like_sf"/>
</dbReference>
<feature type="transmembrane region" description="Helical" evidence="10">
    <location>
        <begin position="201"/>
        <end position="222"/>
    </location>
</feature>
<keyword evidence="2" id="KW-0813">Transport</keyword>
<dbReference type="GO" id="GO:0005789">
    <property type="term" value="C:endoplasmic reticulum membrane"/>
    <property type="evidence" value="ECO:0007669"/>
    <property type="project" value="UniProtKB-SubCell"/>
</dbReference>
<gene>
    <name evidence="12" type="primary">Dana\GF25301</name>
    <name evidence="12" type="synonym">dana_GLEANR_9982</name>
    <name evidence="12" type="ORF">GF25301</name>
</gene>
<evidence type="ECO:0000313" key="12">
    <source>
        <dbReference type="EMBL" id="EDV39418.2"/>
    </source>
</evidence>
<dbReference type="eggNOG" id="KOG0913">
    <property type="taxonomic scope" value="Eukaryota"/>
</dbReference>
<keyword evidence="4" id="KW-0256">Endoplasmic reticulum</keyword>
<name>B3M4L9_DROAN</name>
<dbReference type="HOGENOM" id="CLU_627413_0_0_1"/>
<dbReference type="GeneID" id="6507924"/>
<keyword evidence="6 10" id="KW-1133">Transmembrane helix</keyword>
<keyword evidence="10" id="KW-0472">Membrane</keyword>
<evidence type="ECO:0000256" key="1">
    <source>
        <dbReference type="ARBA" id="ARBA00004389"/>
    </source>
</evidence>
<reference evidence="12 13" key="1">
    <citation type="journal article" date="2007" name="Nature">
        <title>Evolution of genes and genomes on the Drosophila phylogeny.</title>
        <authorList>
            <consortium name="Drosophila 12 Genomes Consortium"/>
            <person name="Clark A.G."/>
            <person name="Eisen M.B."/>
            <person name="Smith D.R."/>
            <person name="Bergman C.M."/>
            <person name="Oliver B."/>
            <person name="Markow T.A."/>
            <person name="Kaufman T.C."/>
            <person name="Kellis M."/>
            <person name="Gelbart W."/>
            <person name="Iyer V.N."/>
            <person name="Pollard D.A."/>
            <person name="Sackton T.B."/>
            <person name="Larracuente A.M."/>
            <person name="Singh N.D."/>
            <person name="Abad J.P."/>
            <person name="Abt D.N."/>
            <person name="Adryan B."/>
            <person name="Aguade M."/>
            <person name="Akashi H."/>
            <person name="Anderson W.W."/>
            <person name="Aquadro C.F."/>
            <person name="Ardell D.H."/>
            <person name="Arguello R."/>
            <person name="Artieri C.G."/>
            <person name="Barbash D.A."/>
            <person name="Barker D."/>
            <person name="Barsanti P."/>
            <person name="Batterham P."/>
            <person name="Batzoglou S."/>
            <person name="Begun D."/>
            <person name="Bhutkar A."/>
            <person name="Blanco E."/>
            <person name="Bosak S.A."/>
            <person name="Bradley R.K."/>
            <person name="Brand A.D."/>
            <person name="Brent M.R."/>
            <person name="Brooks A.N."/>
            <person name="Brown R.H."/>
            <person name="Butlin R.K."/>
            <person name="Caggese C."/>
            <person name="Calvi B.R."/>
            <person name="Bernardo de Carvalho A."/>
            <person name="Caspi A."/>
            <person name="Castrezana S."/>
            <person name="Celniker S.E."/>
            <person name="Chang J.L."/>
            <person name="Chapple C."/>
            <person name="Chatterji S."/>
            <person name="Chinwalla A."/>
            <person name="Civetta A."/>
            <person name="Clifton S.W."/>
            <person name="Comeron J.M."/>
            <person name="Costello J.C."/>
            <person name="Coyne J.A."/>
            <person name="Daub J."/>
            <person name="David R.G."/>
            <person name="Delcher A.L."/>
            <person name="Delehaunty K."/>
            <person name="Do C.B."/>
            <person name="Ebling H."/>
            <person name="Edwards K."/>
            <person name="Eickbush T."/>
            <person name="Evans J.D."/>
            <person name="Filipski A."/>
            <person name="Findeiss S."/>
            <person name="Freyhult E."/>
            <person name="Fulton L."/>
            <person name="Fulton R."/>
            <person name="Garcia A.C."/>
            <person name="Gardiner A."/>
            <person name="Garfield D.A."/>
            <person name="Garvin B.E."/>
            <person name="Gibson G."/>
            <person name="Gilbert D."/>
            <person name="Gnerre S."/>
            <person name="Godfrey J."/>
            <person name="Good R."/>
            <person name="Gotea V."/>
            <person name="Gravely B."/>
            <person name="Greenberg A.J."/>
            <person name="Griffiths-Jones S."/>
            <person name="Gross S."/>
            <person name="Guigo R."/>
            <person name="Gustafson E.A."/>
            <person name="Haerty W."/>
            <person name="Hahn M.W."/>
            <person name="Halligan D.L."/>
            <person name="Halpern A.L."/>
            <person name="Halter G.M."/>
            <person name="Han M.V."/>
            <person name="Heger A."/>
            <person name="Hillier L."/>
            <person name="Hinrichs A.S."/>
            <person name="Holmes I."/>
            <person name="Hoskins R.A."/>
            <person name="Hubisz M.J."/>
            <person name="Hultmark D."/>
            <person name="Huntley M.A."/>
            <person name="Jaffe D.B."/>
            <person name="Jagadeeshan S."/>
            <person name="Jeck W.R."/>
            <person name="Johnson J."/>
            <person name="Jones C.D."/>
            <person name="Jordan W.C."/>
            <person name="Karpen G.H."/>
            <person name="Kataoka E."/>
            <person name="Keightley P.D."/>
            <person name="Kheradpour P."/>
            <person name="Kirkness E.F."/>
            <person name="Koerich L.B."/>
            <person name="Kristiansen K."/>
            <person name="Kudrna D."/>
            <person name="Kulathinal R.J."/>
            <person name="Kumar S."/>
            <person name="Kwok R."/>
            <person name="Lander E."/>
            <person name="Langley C.H."/>
            <person name="Lapoint R."/>
            <person name="Lazzaro B.P."/>
            <person name="Lee S.J."/>
            <person name="Levesque L."/>
            <person name="Li R."/>
            <person name="Lin C.F."/>
            <person name="Lin M.F."/>
            <person name="Lindblad-Toh K."/>
            <person name="Llopart A."/>
            <person name="Long M."/>
            <person name="Low L."/>
            <person name="Lozovsky E."/>
            <person name="Lu J."/>
            <person name="Luo M."/>
            <person name="Machado C.A."/>
            <person name="Makalowski W."/>
            <person name="Marzo M."/>
            <person name="Matsuda M."/>
            <person name="Matzkin L."/>
            <person name="McAllister B."/>
            <person name="McBride C.S."/>
            <person name="McKernan B."/>
            <person name="McKernan K."/>
            <person name="Mendez-Lago M."/>
            <person name="Minx P."/>
            <person name="Mollenhauer M.U."/>
            <person name="Montooth K."/>
            <person name="Mount S.M."/>
            <person name="Mu X."/>
            <person name="Myers E."/>
            <person name="Negre B."/>
            <person name="Newfeld S."/>
            <person name="Nielsen R."/>
            <person name="Noor M.A."/>
            <person name="O'Grady P."/>
            <person name="Pachter L."/>
            <person name="Papaceit M."/>
            <person name="Parisi M.J."/>
            <person name="Parisi M."/>
            <person name="Parts L."/>
            <person name="Pedersen J.S."/>
            <person name="Pesole G."/>
            <person name="Phillippy A.M."/>
            <person name="Ponting C.P."/>
            <person name="Pop M."/>
            <person name="Porcelli D."/>
            <person name="Powell J.R."/>
            <person name="Prohaska S."/>
            <person name="Pruitt K."/>
            <person name="Puig M."/>
            <person name="Quesneville H."/>
            <person name="Ram K.R."/>
            <person name="Rand D."/>
            <person name="Rasmussen M.D."/>
            <person name="Reed L.K."/>
            <person name="Reenan R."/>
            <person name="Reily A."/>
            <person name="Remington K.A."/>
            <person name="Rieger T.T."/>
            <person name="Ritchie M.G."/>
            <person name="Robin C."/>
            <person name="Rogers Y.H."/>
            <person name="Rohde C."/>
            <person name="Rozas J."/>
            <person name="Rubenfield M.J."/>
            <person name="Ruiz A."/>
            <person name="Russo S."/>
            <person name="Salzberg S.L."/>
            <person name="Sanchez-Gracia A."/>
            <person name="Saranga D.J."/>
            <person name="Sato H."/>
            <person name="Schaeffer S.W."/>
            <person name="Schatz M.C."/>
            <person name="Schlenke T."/>
            <person name="Schwartz R."/>
            <person name="Segarra C."/>
            <person name="Singh R.S."/>
            <person name="Sirot L."/>
            <person name="Sirota M."/>
            <person name="Sisneros N.B."/>
            <person name="Smith C.D."/>
            <person name="Smith T.F."/>
            <person name="Spieth J."/>
            <person name="Stage D.E."/>
            <person name="Stark A."/>
            <person name="Stephan W."/>
            <person name="Strausberg R.L."/>
            <person name="Strempel S."/>
            <person name="Sturgill D."/>
            <person name="Sutton G."/>
            <person name="Sutton G.G."/>
            <person name="Tao W."/>
            <person name="Teichmann S."/>
            <person name="Tobari Y.N."/>
            <person name="Tomimura Y."/>
            <person name="Tsolas J.M."/>
            <person name="Valente V.L."/>
            <person name="Venter E."/>
            <person name="Venter J.C."/>
            <person name="Vicario S."/>
            <person name="Vieira F.G."/>
            <person name="Vilella A.J."/>
            <person name="Villasante A."/>
            <person name="Walenz B."/>
            <person name="Wang J."/>
            <person name="Wasserman M."/>
            <person name="Watts T."/>
            <person name="Wilson D."/>
            <person name="Wilson R.K."/>
            <person name="Wing R.A."/>
            <person name="Wolfner M.F."/>
            <person name="Wong A."/>
            <person name="Wong G.K."/>
            <person name="Wu C.I."/>
            <person name="Wu G."/>
            <person name="Yamamoto D."/>
            <person name="Yang H.P."/>
            <person name="Yang S.P."/>
            <person name="Yorke J.A."/>
            <person name="Yoshida K."/>
            <person name="Zdobnov E."/>
            <person name="Zhang P."/>
            <person name="Zhang Y."/>
            <person name="Zimin A.V."/>
            <person name="Baldwin J."/>
            <person name="Abdouelleil A."/>
            <person name="Abdulkadir J."/>
            <person name="Abebe A."/>
            <person name="Abera B."/>
            <person name="Abreu J."/>
            <person name="Acer S.C."/>
            <person name="Aftuck L."/>
            <person name="Alexander A."/>
            <person name="An P."/>
            <person name="Anderson E."/>
            <person name="Anderson S."/>
            <person name="Arachi H."/>
            <person name="Azer M."/>
            <person name="Bachantsang P."/>
            <person name="Barry A."/>
            <person name="Bayul T."/>
            <person name="Berlin A."/>
            <person name="Bessette D."/>
            <person name="Bloom T."/>
            <person name="Blye J."/>
            <person name="Boguslavskiy L."/>
            <person name="Bonnet C."/>
            <person name="Boukhgalter B."/>
            <person name="Bourzgui I."/>
            <person name="Brown A."/>
            <person name="Cahill P."/>
            <person name="Channer S."/>
            <person name="Cheshatsang Y."/>
            <person name="Chuda L."/>
            <person name="Citroen M."/>
            <person name="Collymore A."/>
            <person name="Cooke P."/>
            <person name="Costello M."/>
            <person name="D'Aco K."/>
            <person name="Daza R."/>
            <person name="De Haan G."/>
            <person name="DeGray S."/>
            <person name="DeMaso C."/>
            <person name="Dhargay N."/>
            <person name="Dooley K."/>
            <person name="Dooley E."/>
            <person name="Doricent M."/>
            <person name="Dorje P."/>
            <person name="Dorjee K."/>
            <person name="Dupes A."/>
            <person name="Elong R."/>
            <person name="Falk J."/>
            <person name="Farina A."/>
            <person name="Faro S."/>
            <person name="Ferguson D."/>
            <person name="Fisher S."/>
            <person name="Foley C.D."/>
            <person name="Franke A."/>
            <person name="Friedrich D."/>
            <person name="Gadbois L."/>
            <person name="Gearin G."/>
            <person name="Gearin C.R."/>
            <person name="Giannoukos G."/>
            <person name="Goode T."/>
            <person name="Graham J."/>
            <person name="Grandbois E."/>
            <person name="Grewal S."/>
            <person name="Gyaltsen K."/>
            <person name="Hafez N."/>
            <person name="Hagos B."/>
            <person name="Hall J."/>
            <person name="Henson C."/>
            <person name="Hollinger A."/>
            <person name="Honan T."/>
            <person name="Huard M.D."/>
            <person name="Hughes L."/>
            <person name="Hurhula B."/>
            <person name="Husby M.E."/>
            <person name="Kamat A."/>
            <person name="Kanga B."/>
            <person name="Kashin S."/>
            <person name="Khazanovich D."/>
            <person name="Kisner P."/>
            <person name="Lance K."/>
            <person name="Lara M."/>
            <person name="Lee W."/>
            <person name="Lennon N."/>
            <person name="Letendre F."/>
            <person name="LeVine R."/>
            <person name="Lipovsky A."/>
            <person name="Liu X."/>
            <person name="Liu J."/>
            <person name="Liu S."/>
            <person name="Lokyitsang T."/>
            <person name="Lokyitsang Y."/>
            <person name="Lubonja R."/>
            <person name="Lui A."/>
            <person name="MacDonald P."/>
            <person name="Magnisalis V."/>
            <person name="Maru K."/>
            <person name="Matthews C."/>
            <person name="McCusker W."/>
            <person name="McDonough S."/>
            <person name="Mehta T."/>
            <person name="Meldrim J."/>
            <person name="Meneus L."/>
            <person name="Mihai O."/>
            <person name="Mihalev A."/>
            <person name="Mihova T."/>
            <person name="Mittelman R."/>
            <person name="Mlenga V."/>
            <person name="Montmayeur A."/>
            <person name="Mulrain L."/>
            <person name="Navidi A."/>
            <person name="Naylor J."/>
            <person name="Negash T."/>
            <person name="Nguyen T."/>
            <person name="Nguyen N."/>
            <person name="Nicol R."/>
            <person name="Norbu C."/>
            <person name="Norbu N."/>
            <person name="Novod N."/>
            <person name="O'Neill B."/>
            <person name="Osman S."/>
            <person name="Markiewicz E."/>
            <person name="Oyono O.L."/>
            <person name="Patti C."/>
            <person name="Phunkhang P."/>
            <person name="Pierre F."/>
            <person name="Priest M."/>
            <person name="Raghuraman S."/>
            <person name="Rege F."/>
            <person name="Reyes R."/>
            <person name="Rise C."/>
            <person name="Rogov P."/>
            <person name="Ross K."/>
            <person name="Ryan E."/>
            <person name="Settipalli S."/>
            <person name="Shea T."/>
            <person name="Sherpa N."/>
            <person name="Shi L."/>
            <person name="Shih D."/>
            <person name="Sparrow T."/>
            <person name="Spaulding J."/>
            <person name="Stalker J."/>
            <person name="Stange-Thomann N."/>
            <person name="Stavropoulos S."/>
            <person name="Stone C."/>
            <person name="Strader C."/>
            <person name="Tesfaye S."/>
            <person name="Thomson T."/>
            <person name="Thoulutsang Y."/>
            <person name="Thoulutsang D."/>
            <person name="Topham K."/>
            <person name="Topping I."/>
            <person name="Tsamla T."/>
            <person name="Vassiliev H."/>
            <person name="Vo A."/>
            <person name="Wangchuk T."/>
            <person name="Wangdi T."/>
            <person name="Weiand M."/>
            <person name="Wilkinson J."/>
            <person name="Wilson A."/>
            <person name="Yadav S."/>
            <person name="Young G."/>
            <person name="Yu Q."/>
            <person name="Zembek L."/>
            <person name="Zhong D."/>
            <person name="Zimmer A."/>
            <person name="Zwirko Z."/>
            <person name="Jaffe D.B."/>
            <person name="Alvarez P."/>
            <person name="Brockman W."/>
            <person name="Butler J."/>
            <person name="Chin C."/>
            <person name="Gnerre S."/>
            <person name="Grabherr M."/>
            <person name="Kleber M."/>
            <person name="Mauceli E."/>
            <person name="MacCallum I."/>
        </authorList>
    </citation>
    <scope>NUCLEOTIDE SEQUENCE [LARGE SCALE GENOMIC DNA]</scope>
    <source>
        <strain evidence="13">Tucson 14024-0371.13</strain>
    </source>
</reference>
<comment type="subcellular location">
    <subcellularLocation>
        <location evidence="1">Endoplasmic reticulum membrane</location>
        <topology evidence="1">Single-pass membrane protein</topology>
    </subcellularLocation>
</comment>
<organism evidence="12 13">
    <name type="scientific">Drosophila ananassae</name>
    <name type="common">Fruit fly</name>
    <dbReference type="NCBI Taxonomy" id="7217"/>
    <lineage>
        <taxon>Eukaryota</taxon>
        <taxon>Metazoa</taxon>
        <taxon>Ecdysozoa</taxon>
        <taxon>Arthropoda</taxon>
        <taxon>Hexapoda</taxon>
        <taxon>Insecta</taxon>
        <taxon>Pterygota</taxon>
        <taxon>Neoptera</taxon>
        <taxon>Endopterygota</taxon>
        <taxon>Diptera</taxon>
        <taxon>Brachycera</taxon>
        <taxon>Muscomorpha</taxon>
        <taxon>Ephydroidea</taxon>
        <taxon>Drosophilidae</taxon>
        <taxon>Drosophila</taxon>
        <taxon>Sophophora</taxon>
    </lineage>
</organism>
<accession>B3M4L9</accession>
<evidence type="ECO:0000256" key="9">
    <source>
        <dbReference type="SAM" id="MobiDB-lite"/>
    </source>
</evidence>
<evidence type="ECO:0000256" key="8">
    <source>
        <dbReference type="ARBA" id="ARBA00023284"/>
    </source>
</evidence>
<dbReference type="KEGG" id="dan:6507924"/>
<dbReference type="STRING" id="7217.B3M4L9"/>
<evidence type="ECO:0000256" key="6">
    <source>
        <dbReference type="ARBA" id="ARBA00022989"/>
    </source>
</evidence>
<feature type="signal peptide" evidence="11">
    <location>
        <begin position="1"/>
        <end position="22"/>
    </location>
</feature>
<dbReference type="SUPFAM" id="SSF52833">
    <property type="entry name" value="Thioredoxin-like"/>
    <property type="match status" value="1"/>
</dbReference>
<proteinExistence type="predicted"/>
<evidence type="ECO:0000256" key="4">
    <source>
        <dbReference type="ARBA" id="ARBA00022824"/>
    </source>
</evidence>
<dbReference type="AlphaFoldDB" id="B3M4L9"/>
<dbReference type="InParanoid" id="B3M4L9"/>
<dbReference type="Gene3D" id="3.40.30.10">
    <property type="entry name" value="Glutaredoxin"/>
    <property type="match status" value="1"/>
</dbReference>
<sequence length="641" mass="74371">MIRSDDLFLFLMISSFYSLFSGLQNQQEDCGYLERKNELCFQTQCREEKYTESVFEIDHDNWEQLLYGKWLVVFCLPLRPDCRDLEGVFYKLADSSQRFQDVNLAFGDLSKHNILIRRFSISVLPAIFHIKEGEFRLLDPYQDKNTLAAILINFDWVDVGLVAFWDNPMSIFVELSVLAYKMAEDFREMDVFGQNFNCAAWLMKFILGSLVISLLWLIILLIEYVKKKQQALVWSDSSITKAPVWSDSELYDRYLYDYSNEYFTRLFEECHGDHSSVEDPTNRVITVASPSDEDFPDEELSVGSVIVEPSCDKLSFGWDDKLEPTTKECFTQTLIRDCNYEYYGSLNRNIRIDLDLYSSTGDITDDELSNHKNYANSSDEVVEEERLFNFSRNDSDFYEYSWESSEEEKENLCSRCLSILNFDYKTYVAIDDWKDETEIEVELFRRALDAYDMDSESFSSCSSEDGYSLESHSYLDYLNLSSSSSDVSSLEPLEDKEDELSGMPLKSCGSENRSLVRVKDIDDQQVGQPDSEENNYDESSSGDSTIKGSSDENSEEGNQTFGFLEIFDDGKYYRYSTNRNPVCYRVDGMDCNYTKFDRSDLIHYDIDTVFVDPPKHLTKSRKKCQDDVVLRKTCVGLTMMG</sequence>
<dbReference type="InterPro" id="IPR052454">
    <property type="entry name" value="TMX_domain-containing"/>
</dbReference>
<protein>
    <recommendedName>
        <fullName evidence="14">Thioredoxin domain-containing protein</fullName>
    </recommendedName>
</protein>
<feature type="region of interest" description="Disordered" evidence="9">
    <location>
        <begin position="485"/>
        <end position="557"/>
    </location>
</feature>
<keyword evidence="10" id="KW-0812">Transmembrane</keyword>
<evidence type="ECO:0008006" key="14">
    <source>
        <dbReference type="Google" id="ProtNLM"/>
    </source>
</evidence>
<keyword evidence="13" id="KW-1185">Reference proteome</keyword>
<dbReference type="PANTHER" id="PTHR46107:SF3">
    <property type="entry name" value="THIOREDOXIN DOMAIN-CONTAINING PROTEIN"/>
    <property type="match status" value="1"/>
</dbReference>
<dbReference type="EMBL" id="CH902618">
    <property type="protein sequence ID" value="EDV39418.2"/>
    <property type="molecule type" value="Genomic_DNA"/>
</dbReference>
<feature type="compositionally biased region" description="Low complexity" evidence="9">
    <location>
        <begin position="537"/>
        <end position="548"/>
    </location>
</feature>
<evidence type="ECO:0000256" key="7">
    <source>
        <dbReference type="ARBA" id="ARBA00023157"/>
    </source>
</evidence>
<keyword evidence="3 11" id="KW-0732">Signal</keyword>
<dbReference type="OrthoDB" id="7869097at2759"/>
<dbReference type="Proteomes" id="UP000007801">
    <property type="component" value="Unassembled WGS sequence"/>
</dbReference>
<evidence type="ECO:0000256" key="10">
    <source>
        <dbReference type="SAM" id="Phobius"/>
    </source>
</evidence>
<keyword evidence="5" id="KW-0249">Electron transport</keyword>
<keyword evidence="7" id="KW-1015">Disulfide bond</keyword>
<evidence type="ECO:0000313" key="13">
    <source>
        <dbReference type="Proteomes" id="UP000007801"/>
    </source>
</evidence>
<dbReference type="PANTHER" id="PTHR46107">
    <property type="entry name" value="DUMPY: SHORTER THAN WILD-TYPE"/>
    <property type="match status" value="1"/>
</dbReference>
<evidence type="ECO:0000256" key="3">
    <source>
        <dbReference type="ARBA" id="ARBA00022729"/>
    </source>
</evidence>
<evidence type="ECO:0000256" key="5">
    <source>
        <dbReference type="ARBA" id="ARBA00022982"/>
    </source>
</evidence>
<feature type="chain" id="PRO_5006454508" description="Thioredoxin domain-containing protein" evidence="11">
    <location>
        <begin position="23"/>
        <end position="641"/>
    </location>
</feature>
<evidence type="ECO:0000256" key="11">
    <source>
        <dbReference type="SAM" id="SignalP"/>
    </source>
</evidence>
<keyword evidence="8" id="KW-0676">Redox-active center</keyword>
<evidence type="ECO:0000256" key="2">
    <source>
        <dbReference type="ARBA" id="ARBA00022448"/>
    </source>
</evidence>